<feature type="transmembrane region" description="Helical" evidence="5">
    <location>
        <begin position="160"/>
        <end position="192"/>
    </location>
</feature>
<feature type="transmembrane region" description="Helical" evidence="5">
    <location>
        <begin position="105"/>
        <end position="125"/>
    </location>
</feature>
<feature type="transmembrane region" description="Helical" evidence="5">
    <location>
        <begin position="7"/>
        <end position="28"/>
    </location>
</feature>
<dbReference type="PANTHER" id="PTHR43847:SF1">
    <property type="entry name" value="BLL3993 PROTEIN"/>
    <property type="match status" value="1"/>
</dbReference>
<protein>
    <submittedName>
        <fullName evidence="6">Isoprenylcysteine carboxyl methyltransferase</fullName>
    </submittedName>
</protein>
<evidence type="ECO:0000313" key="6">
    <source>
        <dbReference type="EMBL" id="KOF21427.1"/>
    </source>
</evidence>
<evidence type="ECO:0000256" key="2">
    <source>
        <dbReference type="ARBA" id="ARBA00022692"/>
    </source>
</evidence>
<dbReference type="InterPro" id="IPR007318">
    <property type="entry name" value="Phopholipid_MeTrfase"/>
</dbReference>
<dbReference type="PANTHER" id="PTHR43847">
    <property type="entry name" value="BLL3993 PROTEIN"/>
    <property type="match status" value="1"/>
</dbReference>
<gene>
    <name evidence="6" type="ORF">AC244_05395</name>
</gene>
<dbReference type="GO" id="GO:0012505">
    <property type="term" value="C:endomembrane system"/>
    <property type="evidence" value="ECO:0007669"/>
    <property type="project" value="UniProtKB-SubCell"/>
</dbReference>
<dbReference type="Proteomes" id="UP000037425">
    <property type="component" value="Unassembled WGS sequence"/>
</dbReference>
<sequence>MSRRMAIAYAIGLPLSLLALIFVPAGTIAWRPGWMFLAVLILSFGASALVLARVNPVIFRARSRFQAGTKSWDKALLAIILPAMVAVFPVAALDAGRFHWSVVPAWAMLSGYGAMLAGVAVTAWAQAVNPFFEPGVRIQSERHHRVIDTGPYRFVRHPGYIAALFLFFGMALALGSFWALIPAALAGTLLVLRTSWEDRLLRAELAGYEAYSRRVRWRLVPGIW</sequence>
<dbReference type="Pfam" id="PF04191">
    <property type="entry name" value="PEMT"/>
    <property type="match status" value="1"/>
</dbReference>
<proteinExistence type="predicted"/>
<evidence type="ECO:0000256" key="1">
    <source>
        <dbReference type="ARBA" id="ARBA00004127"/>
    </source>
</evidence>
<evidence type="ECO:0000256" key="4">
    <source>
        <dbReference type="ARBA" id="ARBA00023136"/>
    </source>
</evidence>
<dbReference type="PATRIC" id="fig|106592.7.peg.2712"/>
<name>A0A0L8C398_ENSAD</name>
<dbReference type="GO" id="GO:0032259">
    <property type="term" value="P:methylation"/>
    <property type="evidence" value="ECO:0007669"/>
    <property type="project" value="UniProtKB-KW"/>
</dbReference>
<feature type="transmembrane region" description="Helical" evidence="5">
    <location>
        <begin position="75"/>
        <end position="93"/>
    </location>
</feature>
<dbReference type="EMBL" id="LGAP01000002">
    <property type="protein sequence ID" value="KOF21427.1"/>
    <property type="molecule type" value="Genomic_DNA"/>
</dbReference>
<keyword evidence="4 5" id="KW-0472">Membrane</keyword>
<dbReference type="GO" id="GO:0008168">
    <property type="term" value="F:methyltransferase activity"/>
    <property type="evidence" value="ECO:0007669"/>
    <property type="project" value="UniProtKB-KW"/>
</dbReference>
<evidence type="ECO:0000313" key="7">
    <source>
        <dbReference type="Proteomes" id="UP000037425"/>
    </source>
</evidence>
<dbReference type="AlphaFoldDB" id="A0A0L8C398"/>
<keyword evidence="6" id="KW-0489">Methyltransferase</keyword>
<keyword evidence="2 5" id="KW-0812">Transmembrane</keyword>
<comment type="caution">
    <text evidence="6">The sequence shown here is derived from an EMBL/GenBank/DDBJ whole genome shotgun (WGS) entry which is preliminary data.</text>
</comment>
<accession>A0A0L8C398</accession>
<comment type="subcellular location">
    <subcellularLocation>
        <location evidence="1">Endomembrane system</location>
        <topology evidence="1">Multi-pass membrane protein</topology>
    </subcellularLocation>
</comment>
<evidence type="ECO:0000256" key="5">
    <source>
        <dbReference type="SAM" id="Phobius"/>
    </source>
</evidence>
<feature type="transmembrane region" description="Helical" evidence="5">
    <location>
        <begin position="34"/>
        <end position="54"/>
    </location>
</feature>
<organism evidence="6 7">
    <name type="scientific">Ensifer adhaerens</name>
    <name type="common">Sinorhizobium morelense</name>
    <dbReference type="NCBI Taxonomy" id="106592"/>
    <lineage>
        <taxon>Bacteria</taxon>
        <taxon>Pseudomonadati</taxon>
        <taxon>Pseudomonadota</taxon>
        <taxon>Alphaproteobacteria</taxon>
        <taxon>Hyphomicrobiales</taxon>
        <taxon>Rhizobiaceae</taxon>
        <taxon>Sinorhizobium/Ensifer group</taxon>
        <taxon>Ensifer</taxon>
    </lineage>
</organism>
<dbReference type="OrthoDB" id="7203053at2"/>
<reference evidence="7" key="1">
    <citation type="submission" date="2015-07" db="EMBL/GenBank/DDBJ databases">
        <title>Whole genome sequence of an Ensifer adhaerens strain isolated from a cave pool in the Wind Cave National Park.</title>
        <authorList>
            <person name="Eng W.W.H."/>
            <person name="Gan H.M."/>
            <person name="Barton H.A."/>
            <person name="Savka M.A."/>
        </authorList>
    </citation>
    <scope>NUCLEOTIDE SEQUENCE [LARGE SCALE GENOMIC DNA]</scope>
    <source>
        <strain evidence="7">SD006</strain>
    </source>
</reference>
<keyword evidence="3 5" id="KW-1133">Transmembrane helix</keyword>
<evidence type="ECO:0000256" key="3">
    <source>
        <dbReference type="ARBA" id="ARBA00022989"/>
    </source>
</evidence>
<dbReference type="InterPro" id="IPR052527">
    <property type="entry name" value="Metal_cation-efflux_comp"/>
</dbReference>
<keyword evidence="6" id="KW-0808">Transferase</keyword>
<dbReference type="Gene3D" id="1.20.120.1630">
    <property type="match status" value="1"/>
</dbReference>